<feature type="region of interest" description="Disordered" evidence="8">
    <location>
        <begin position="1"/>
        <end position="42"/>
    </location>
</feature>
<evidence type="ECO:0000256" key="5">
    <source>
        <dbReference type="ARBA" id="ARBA00023125"/>
    </source>
</evidence>
<dbReference type="GO" id="GO:0000981">
    <property type="term" value="F:DNA-binding transcription factor activity, RNA polymerase II-specific"/>
    <property type="evidence" value="ECO:0007669"/>
    <property type="project" value="TreeGrafter"/>
</dbReference>
<dbReference type="SMART" id="SM00906">
    <property type="entry name" value="Fungal_trans"/>
    <property type="match status" value="1"/>
</dbReference>
<keyword evidence="7" id="KW-0539">Nucleus</keyword>
<keyword evidence="5" id="KW-0238">DNA-binding</keyword>
<dbReference type="GO" id="GO:0008270">
    <property type="term" value="F:zinc ion binding"/>
    <property type="evidence" value="ECO:0007669"/>
    <property type="project" value="InterPro"/>
</dbReference>
<dbReference type="Proteomes" id="UP000769157">
    <property type="component" value="Unassembled WGS sequence"/>
</dbReference>
<accession>A0A9P8PGR7</accession>
<keyword evidence="11" id="KW-1185">Reference proteome</keyword>
<feature type="compositionally biased region" description="Polar residues" evidence="8">
    <location>
        <begin position="1"/>
        <end position="17"/>
    </location>
</feature>
<keyword evidence="3" id="KW-0862">Zinc</keyword>
<dbReference type="OrthoDB" id="2399539at2759"/>
<comment type="caution">
    <text evidence="10">The sequence shown here is derived from an EMBL/GenBank/DDBJ whole genome shotgun (WGS) entry which is preliminary data.</text>
</comment>
<keyword evidence="2" id="KW-0479">Metal-binding</keyword>
<dbReference type="GO" id="GO:0043565">
    <property type="term" value="F:sequence-specific DNA binding"/>
    <property type="evidence" value="ECO:0007669"/>
    <property type="project" value="TreeGrafter"/>
</dbReference>
<dbReference type="GO" id="GO:0045944">
    <property type="term" value="P:positive regulation of transcription by RNA polymerase II"/>
    <property type="evidence" value="ECO:0007669"/>
    <property type="project" value="TreeGrafter"/>
</dbReference>
<gene>
    <name evidence="10" type="ORF">OGAPHI_000548</name>
</gene>
<proteinExistence type="predicted"/>
<dbReference type="InterPro" id="IPR052202">
    <property type="entry name" value="Yeast_MetPath_Reg"/>
</dbReference>
<keyword evidence="6" id="KW-0804">Transcription</keyword>
<dbReference type="EMBL" id="JAEUBE010000070">
    <property type="protein sequence ID" value="KAH3671325.1"/>
    <property type="molecule type" value="Genomic_DNA"/>
</dbReference>
<evidence type="ECO:0000313" key="10">
    <source>
        <dbReference type="EMBL" id="KAH3671325.1"/>
    </source>
</evidence>
<dbReference type="AlphaFoldDB" id="A0A9P8PGR7"/>
<sequence length="667" mass="77152">MEVTQQESMPLHQSESQPDVVGTASVDTKGQFIAEEPEDQRNGALGSVLDRIEQLQKQLSLLQNEVGQLRPAPSSSTNPNASQFFNSIWLLLHDTNEETHAGSSAIITKVNTIKNSIVSKIYKEVQGMNTMNRPPLIHDELMKRLDDRTGTAIPVVPDVELERMFLRYYHKLMSQRYFFYEPEDLERLADIYFSKSDRECPKFIDKLHRDTILNLILATGCRLVMMSTQMTYLNPGLYFDKAMDCLSKITYCLKTLDQIRVIMYIALYLLVSYDHNIKFTMNIWELSGLAIRKMTQMGLQRFIIPSVKTAKDYETKKRIFWSVYSFEKVICVTLGRPASIPDDEIDVPYSLNIDSMDTISDEDLYKLQIEQQRLQYEKHDHRIIYPAKISFSYYLTQMCRIREIESHIGRLEQIISIPIAPAMLTRAVEIDPKYNEEYSKIMAELEKWKRELPPEHEFIEGLHNQIPFEYLTLCYHRAKLFLCLTRLMKKGDQSVKQFHSLLIEISEAAGGVCRAYIVLAKDPAFGYGMFSLHSIFLAGILLAYSIVHLDSDGTAHSDKTRTFHNYLRHCSVLLSLFAERTKKAASFRILFDRLLEDGVFSKRLTLDSDAPSTPASFYSQSLEPDMLGLHNLMEIFNSNRDMYTFEEKSVIDDDDDFWEKLDAIQRV</sequence>
<evidence type="ECO:0000256" key="4">
    <source>
        <dbReference type="ARBA" id="ARBA00023015"/>
    </source>
</evidence>
<dbReference type="RefSeq" id="XP_046064624.1">
    <property type="nucleotide sequence ID" value="XM_046206689.1"/>
</dbReference>
<evidence type="ECO:0000256" key="8">
    <source>
        <dbReference type="SAM" id="MobiDB-lite"/>
    </source>
</evidence>
<feature type="domain" description="Xylanolytic transcriptional activator regulatory" evidence="9">
    <location>
        <begin position="283"/>
        <end position="356"/>
    </location>
</feature>
<dbReference type="PANTHER" id="PTHR47782">
    <property type="entry name" value="ZN(II)2CYS6 TRANSCRIPTION FACTOR (EUROFUNG)-RELATED"/>
    <property type="match status" value="1"/>
</dbReference>
<evidence type="ECO:0000313" key="11">
    <source>
        <dbReference type="Proteomes" id="UP000769157"/>
    </source>
</evidence>
<dbReference type="GeneID" id="70232516"/>
<name>A0A9P8PGR7_9ASCO</name>
<reference evidence="10" key="2">
    <citation type="submission" date="2021-01" db="EMBL/GenBank/DDBJ databases">
        <authorList>
            <person name="Schikora-Tamarit M.A."/>
        </authorList>
    </citation>
    <scope>NUCLEOTIDE SEQUENCE</scope>
    <source>
        <strain evidence="10">CBS6075</strain>
    </source>
</reference>
<dbReference type="InterPro" id="IPR007219">
    <property type="entry name" value="XnlR_reg_dom"/>
</dbReference>
<protein>
    <recommendedName>
        <fullName evidence="9">Xylanolytic transcriptional activator regulatory domain-containing protein</fullName>
    </recommendedName>
</protein>
<reference evidence="10" key="1">
    <citation type="journal article" date="2021" name="Open Biol.">
        <title>Shared evolutionary footprints suggest mitochondrial oxidative damage underlies multiple complex I losses in fungi.</title>
        <authorList>
            <person name="Schikora-Tamarit M.A."/>
            <person name="Marcet-Houben M."/>
            <person name="Nosek J."/>
            <person name="Gabaldon T."/>
        </authorList>
    </citation>
    <scope>NUCLEOTIDE SEQUENCE</scope>
    <source>
        <strain evidence="10">CBS6075</strain>
    </source>
</reference>
<evidence type="ECO:0000256" key="2">
    <source>
        <dbReference type="ARBA" id="ARBA00022723"/>
    </source>
</evidence>
<keyword evidence="4" id="KW-0805">Transcription regulation</keyword>
<dbReference type="Pfam" id="PF04082">
    <property type="entry name" value="Fungal_trans"/>
    <property type="match status" value="1"/>
</dbReference>
<evidence type="ECO:0000259" key="9">
    <source>
        <dbReference type="SMART" id="SM00906"/>
    </source>
</evidence>
<dbReference type="PANTHER" id="PTHR47782:SF12">
    <property type="entry name" value="ZN(II)2CYS6 TRANSCRIPTION FACTOR (EUROFUNG)"/>
    <property type="match status" value="1"/>
</dbReference>
<evidence type="ECO:0000256" key="1">
    <source>
        <dbReference type="ARBA" id="ARBA00004123"/>
    </source>
</evidence>
<dbReference type="GO" id="GO:0005634">
    <property type="term" value="C:nucleus"/>
    <property type="evidence" value="ECO:0007669"/>
    <property type="project" value="UniProtKB-SubCell"/>
</dbReference>
<evidence type="ECO:0000256" key="6">
    <source>
        <dbReference type="ARBA" id="ARBA00023163"/>
    </source>
</evidence>
<dbReference type="CDD" id="cd12148">
    <property type="entry name" value="fungal_TF_MHR"/>
    <property type="match status" value="1"/>
</dbReference>
<dbReference type="GO" id="GO:0006351">
    <property type="term" value="P:DNA-templated transcription"/>
    <property type="evidence" value="ECO:0007669"/>
    <property type="project" value="InterPro"/>
</dbReference>
<organism evidence="10 11">
    <name type="scientific">Ogataea philodendri</name>
    <dbReference type="NCBI Taxonomy" id="1378263"/>
    <lineage>
        <taxon>Eukaryota</taxon>
        <taxon>Fungi</taxon>
        <taxon>Dikarya</taxon>
        <taxon>Ascomycota</taxon>
        <taxon>Saccharomycotina</taxon>
        <taxon>Pichiomycetes</taxon>
        <taxon>Pichiales</taxon>
        <taxon>Pichiaceae</taxon>
        <taxon>Ogataea</taxon>
    </lineage>
</organism>
<evidence type="ECO:0000256" key="3">
    <source>
        <dbReference type="ARBA" id="ARBA00022833"/>
    </source>
</evidence>
<comment type="subcellular location">
    <subcellularLocation>
        <location evidence="1">Nucleus</location>
    </subcellularLocation>
</comment>
<evidence type="ECO:0000256" key="7">
    <source>
        <dbReference type="ARBA" id="ARBA00023242"/>
    </source>
</evidence>